<dbReference type="AlphaFoldDB" id="A0A5D6WI37"/>
<proteinExistence type="predicted"/>
<dbReference type="InterPro" id="IPR011604">
    <property type="entry name" value="PDDEXK-like_dom_sf"/>
</dbReference>
<dbReference type="EMBL" id="VTOZ01000032">
    <property type="protein sequence ID" value="TYZ27132.1"/>
    <property type="molecule type" value="Genomic_DNA"/>
</dbReference>
<keyword evidence="2" id="KW-1185">Reference proteome</keyword>
<protein>
    <submittedName>
        <fullName evidence="1">DUF2800 domain-containing protein</fullName>
    </submittedName>
</protein>
<name>A0A5D6WI37_9FIRM</name>
<evidence type="ECO:0000313" key="1">
    <source>
        <dbReference type="EMBL" id="TYZ27132.1"/>
    </source>
</evidence>
<sequence length="376" mass="41794">MPKHAVCSASSSARWIVCTRSAILNAEVADRGSPYAQEGTEAHSLCEYLLKKVLGRPANDPVSHLSHYSQEMQDCAEGYRDFVMEQVEEAKKLCHDPFIGIEQRLDFSRWVPEGFGTGDCVIIADGLLQITDYKNGVGVLVSATENSQLMCYALGALDTFGMLYDIKQVRLTIYQPRRENVDSWEISTEKLLKWADTVLAPAAKLAVAGKGEFQAGDHCKFCKVKATCRARAEYNLDISNDDFQEPAELTNEEIAAILPLLDGIVSWASDVQEYALQQALSGTHYYGYKLVEGRANRKYTDEDAVAQAVQKAGYDPYEKKLLGITAMTKKLGKKQFEELLAGLIIKPHGKPVLVAESDKRPEYNTVTNADFEQTEE</sequence>
<dbReference type="Proteomes" id="UP000322783">
    <property type="component" value="Unassembled WGS sequence"/>
</dbReference>
<organism evidence="1 2">
    <name type="scientific">Selenomonas caprae</name>
    <dbReference type="NCBI Taxonomy" id="2606905"/>
    <lineage>
        <taxon>Bacteria</taxon>
        <taxon>Bacillati</taxon>
        <taxon>Bacillota</taxon>
        <taxon>Negativicutes</taxon>
        <taxon>Selenomonadales</taxon>
        <taxon>Selenomonadaceae</taxon>
        <taxon>Selenomonas</taxon>
    </lineage>
</organism>
<dbReference type="InterPro" id="IPR021229">
    <property type="entry name" value="DUF2800"/>
</dbReference>
<dbReference type="Pfam" id="PF10926">
    <property type="entry name" value="DUF2800"/>
    <property type="match status" value="1"/>
</dbReference>
<dbReference type="Gene3D" id="3.90.320.10">
    <property type="match status" value="1"/>
</dbReference>
<dbReference type="RefSeq" id="WP_149189810.1">
    <property type="nucleotide sequence ID" value="NZ_VTOZ01000032.1"/>
</dbReference>
<accession>A0A5D6WI37</accession>
<comment type="caution">
    <text evidence="1">The sequence shown here is derived from an EMBL/GenBank/DDBJ whole genome shotgun (WGS) entry which is preliminary data.</text>
</comment>
<gene>
    <name evidence="1" type="ORF">FZ041_12435</name>
</gene>
<evidence type="ECO:0000313" key="2">
    <source>
        <dbReference type="Proteomes" id="UP000322783"/>
    </source>
</evidence>
<reference evidence="1 2" key="1">
    <citation type="submission" date="2019-08" db="EMBL/GenBank/DDBJ databases">
        <title>Selenomonas sp. mPRGC5 and Selenomonas sp. mPRGC8 isolated from ruminal fluid of dairy goat (Capra hircus).</title>
        <authorList>
            <person name="Poothong S."/>
            <person name="Nuengjamnong C."/>
            <person name="Tanasupawat S."/>
        </authorList>
    </citation>
    <scope>NUCLEOTIDE SEQUENCE [LARGE SCALE GENOMIC DNA]</scope>
    <source>
        <strain evidence="2">mPRGC8</strain>
    </source>
</reference>